<evidence type="ECO:0000313" key="2">
    <source>
        <dbReference type="EMBL" id="KRL67007.1"/>
    </source>
</evidence>
<feature type="region of interest" description="Disordered" evidence="1">
    <location>
        <begin position="1"/>
        <end position="50"/>
    </location>
</feature>
<keyword evidence="3" id="KW-1185">Reference proteome</keyword>
<evidence type="ECO:0000313" key="3">
    <source>
        <dbReference type="Proteomes" id="UP000051647"/>
    </source>
</evidence>
<proteinExistence type="predicted"/>
<comment type="caution">
    <text evidence="2">The sequence shown here is derived from an EMBL/GenBank/DDBJ whole genome shotgun (WGS) entry which is preliminary data.</text>
</comment>
<dbReference type="EMBL" id="AZFA01000008">
    <property type="protein sequence ID" value="KRL67007.1"/>
    <property type="molecule type" value="Genomic_DNA"/>
</dbReference>
<evidence type="ECO:0000256" key="1">
    <source>
        <dbReference type="SAM" id="MobiDB-lite"/>
    </source>
</evidence>
<reference evidence="2 3" key="1">
    <citation type="journal article" date="2015" name="Genome Announc.">
        <title>Expanding the biotechnology potential of lactobacilli through comparative genomics of 213 strains and associated genera.</title>
        <authorList>
            <person name="Sun Z."/>
            <person name="Harris H.M."/>
            <person name="McCann A."/>
            <person name="Guo C."/>
            <person name="Argimon S."/>
            <person name="Zhang W."/>
            <person name="Yang X."/>
            <person name="Jeffery I.B."/>
            <person name="Cooney J.C."/>
            <person name="Kagawa T.F."/>
            <person name="Liu W."/>
            <person name="Song Y."/>
            <person name="Salvetti E."/>
            <person name="Wrobel A."/>
            <person name="Rasinkangas P."/>
            <person name="Parkhill J."/>
            <person name="Rea M.C."/>
            <person name="O'Sullivan O."/>
            <person name="Ritari J."/>
            <person name="Douillard F.P."/>
            <person name="Paul Ross R."/>
            <person name="Yang R."/>
            <person name="Briner A.E."/>
            <person name="Felis G.E."/>
            <person name="de Vos W.M."/>
            <person name="Barrangou R."/>
            <person name="Klaenhammer T.R."/>
            <person name="Caufield P.W."/>
            <person name="Cui Y."/>
            <person name="Zhang H."/>
            <person name="O'Toole P.W."/>
        </authorList>
    </citation>
    <scope>NUCLEOTIDE SEQUENCE [LARGE SCALE GENOMIC DNA]</scope>
    <source>
        <strain evidence="2 3">DSM 14857</strain>
    </source>
</reference>
<accession>A0A0R1SCV1</accession>
<dbReference type="AlphaFoldDB" id="A0A0R1SCV1"/>
<protein>
    <submittedName>
        <fullName evidence="2">Uncharacterized protein</fullName>
    </submittedName>
</protein>
<organism evidence="2 3">
    <name type="scientific">Companilactobacillus versmoldensis DSM 14857 = KCTC 3814</name>
    <dbReference type="NCBI Taxonomy" id="1423815"/>
    <lineage>
        <taxon>Bacteria</taxon>
        <taxon>Bacillati</taxon>
        <taxon>Bacillota</taxon>
        <taxon>Bacilli</taxon>
        <taxon>Lactobacillales</taxon>
        <taxon>Lactobacillaceae</taxon>
        <taxon>Companilactobacillus</taxon>
    </lineage>
</organism>
<gene>
    <name evidence="2" type="ORF">FC27_GL002120</name>
</gene>
<sequence>MATQSEPIPTTKQHSTTQSEPIKYIINIKNSTEKKRSPSNRLPKKSNLFQ</sequence>
<name>A0A0R1SCV1_9LACO</name>
<dbReference type="Proteomes" id="UP000051647">
    <property type="component" value="Unassembled WGS sequence"/>
</dbReference>
<feature type="compositionally biased region" description="Polar residues" evidence="1">
    <location>
        <begin position="1"/>
        <end position="20"/>
    </location>
</feature>